<sequence length="139" mass="15609">SRISMLPPLLGRATWSMPVYLREVIGWLASTMPVYLREVIGWLASTMPITPLVLHEVIPLTGIVLPVCGCLKKDVFLVLLHCQISPRYLQYCDHAYRPPVGVPYRPPVGVPYRPPVGVPYRPPVGVPYRPPFCPFSLSF</sequence>
<keyword evidence="2" id="KW-1185">Reference proteome</keyword>
<evidence type="ECO:0000313" key="1">
    <source>
        <dbReference type="Ensembl" id="ENSSTUP00000065679.1"/>
    </source>
</evidence>
<proteinExistence type="predicted"/>
<dbReference type="InParanoid" id="A0A674B2D1"/>
<organism evidence="1 2">
    <name type="scientific">Salmo trutta</name>
    <name type="common">Brown trout</name>
    <dbReference type="NCBI Taxonomy" id="8032"/>
    <lineage>
        <taxon>Eukaryota</taxon>
        <taxon>Metazoa</taxon>
        <taxon>Chordata</taxon>
        <taxon>Craniata</taxon>
        <taxon>Vertebrata</taxon>
        <taxon>Euteleostomi</taxon>
        <taxon>Actinopterygii</taxon>
        <taxon>Neopterygii</taxon>
        <taxon>Teleostei</taxon>
        <taxon>Protacanthopterygii</taxon>
        <taxon>Salmoniformes</taxon>
        <taxon>Salmonidae</taxon>
        <taxon>Salmoninae</taxon>
        <taxon>Salmo</taxon>
    </lineage>
</organism>
<dbReference type="Ensembl" id="ENSSTUT00000069585.1">
    <property type="protein sequence ID" value="ENSSTUP00000065679.1"/>
    <property type="gene ID" value="ENSSTUG00000028688.1"/>
</dbReference>
<dbReference type="Proteomes" id="UP000472277">
    <property type="component" value="Chromosome 32"/>
</dbReference>
<evidence type="ECO:0000313" key="2">
    <source>
        <dbReference type="Proteomes" id="UP000472277"/>
    </source>
</evidence>
<protein>
    <submittedName>
        <fullName evidence="1">Uncharacterized protein</fullName>
    </submittedName>
</protein>
<accession>A0A674B2D1</accession>
<reference evidence="1" key="2">
    <citation type="submission" date="2025-09" db="UniProtKB">
        <authorList>
            <consortium name="Ensembl"/>
        </authorList>
    </citation>
    <scope>IDENTIFICATION</scope>
</reference>
<name>A0A674B2D1_SALTR</name>
<reference evidence="1" key="1">
    <citation type="submission" date="2025-08" db="UniProtKB">
        <authorList>
            <consortium name="Ensembl"/>
        </authorList>
    </citation>
    <scope>IDENTIFICATION</scope>
</reference>
<dbReference type="AlphaFoldDB" id="A0A674B2D1"/>
<dbReference type="GeneTree" id="ENSGT01140000285144"/>